<feature type="region of interest" description="Disordered" evidence="1">
    <location>
        <begin position="462"/>
        <end position="502"/>
    </location>
</feature>
<evidence type="ECO:0000313" key="2">
    <source>
        <dbReference type="EMBL" id="VDM74547.1"/>
    </source>
</evidence>
<name>A0A3P7JEQ8_STRVU</name>
<evidence type="ECO:0000313" key="3">
    <source>
        <dbReference type="Proteomes" id="UP000270094"/>
    </source>
</evidence>
<organism evidence="2 3">
    <name type="scientific">Strongylus vulgaris</name>
    <name type="common">Blood worm</name>
    <dbReference type="NCBI Taxonomy" id="40348"/>
    <lineage>
        <taxon>Eukaryota</taxon>
        <taxon>Metazoa</taxon>
        <taxon>Ecdysozoa</taxon>
        <taxon>Nematoda</taxon>
        <taxon>Chromadorea</taxon>
        <taxon>Rhabditida</taxon>
        <taxon>Rhabditina</taxon>
        <taxon>Rhabditomorpha</taxon>
        <taxon>Strongyloidea</taxon>
        <taxon>Strongylidae</taxon>
        <taxon>Strongylus</taxon>
    </lineage>
</organism>
<sequence>MKEHIQSPQQVQKGAKKKGDHLECSNGREANVANFNSEPKEALEMEINKVVSVRQGPQLHVPTRSLRCALNSTTYSEECEAMKTMTPNELLLALVNYFAPPMEVEETPPILERELSSMDSSYVTPNEEMSLENGVAYPSDLSGESLSQVQSLPMSTIANRHIGSLPNEVSSLPLSHSTQAGSAIAECTTSSTKYTPITLGGAIGIRRPRSSNSEAVNNNLTLDQLNPTLAEALAAMKAKSEATSKCPGNALFANGSDSYPSRRESLPTRMSGPVTLERSAVTSGHIVSFNGQTTEVPGEIYCHLCNYPMKLCLRKTKYKGEIREYAAYRCLRKGCQTFRSVRKVIEPDYPYPRKRKIEDPYEVFDNSSMGASSASANERANGNDIDTPTGTLIYVKQEVTEKQMEKMLEFDFKFFDEKPAPMFKAMERCEAMIRQEQSRTSCTSCDTQAPHAPAQVPASTHVLIPAEPPPKPLQTQSPLSYPASLPPHPLAPSSCSPSVHPSAPYSHNSQSIYDPTAMYEYPLCNTPTRLDSISNQNCGMASQIHSQDIRNQQCISEVIW</sequence>
<keyword evidence="3" id="KW-1185">Reference proteome</keyword>
<gene>
    <name evidence="2" type="ORF">SVUK_LOCUS9545</name>
</gene>
<dbReference type="EMBL" id="UYYB01094524">
    <property type="protein sequence ID" value="VDM74547.1"/>
    <property type="molecule type" value="Genomic_DNA"/>
</dbReference>
<protein>
    <submittedName>
        <fullName evidence="2">Uncharacterized protein</fullName>
    </submittedName>
</protein>
<dbReference type="Proteomes" id="UP000270094">
    <property type="component" value="Unassembled WGS sequence"/>
</dbReference>
<evidence type="ECO:0000256" key="1">
    <source>
        <dbReference type="SAM" id="MobiDB-lite"/>
    </source>
</evidence>
<proteinExistence type="predicted"/>
<dbReference type="AlphaFoldDB" id="A0A3P7JEQ8"/>
<dbReference type="OrthoDB" id="5832385at2759"/>
<accession>A0A3P7JEQ8</accession>
<reference evidence="2 3" key="1">
    <citation type="submission" date="2018-11" db="EMBL/GenBank/DDBJ databases">
        <authorList>
            <consortium name="Pathogen Informatics"/>
        </authorList>
    </citation>
    <scope>NUCLEOTIDE SEQUENCE [LARGE SCALE GENOMIC DNA]</scope>
</reference>
<feature type="compositionally biased region" description="Polar residues" evidence="1">
    <location>
        <begin position="1"/>
        <end position="12"/>
    </location>
</feature>
<feature type="region of interest" description="Disordered" evidence="1">
    <location>
        <begin position="1"/>
        <end position="28"/>
    </location>
</feature>